<gene>
    <name evidence="2" type="ORF">Nepgr_027420</name>
</gene>
<protein>
    <submittedName>
        <fullName evidence="2">Uncharacterized protein</fullName>
    </submittedName>
</protein>
<feature type="compositionally biased region" description="Basic and acidic residues" evidence="1">
    <location>
        <begin position="1"/>
        <end position="19"/>
    </location>
</feature>
<evidence type="ECO:0000256" key="1">
    <source>
        <dbReference type="SAM" id="MobiDB-lite"/>
    </source>
</evidence>
<keyword evidence="3" id="KW-1185">Reference proteome</keyword>
<comment type="caution">
    <text evidence="2">The sequence shown here is derived from an EMBL/GenBank/DDBJ whole genome shotgun (WGS) entry which is preliminary data.</text>
</comment>
<reference evidence="2" key="1">
    <citation type="submission" date="2023-05" db="EMBL/GenBank/DDBJ databases">
        <title>Nepenthes gracilis genome sequencing.</title>
        <authorList>
            <person name="Fukushima K."/>
        </authorList>
    </citation>
    <scope>NUCLEOTIDE SEQUENCE</scope>
    <source>
        <strain evidence="2">SING2019-196</strain>
    </source>
</reference>
<proteinExistence type="predicted"/>
<evidence type="ECO:0000313" key="3">
    <source>
        <dbReference type="Proteomes" id="UP001279734"/>
    </source>
</evidence>
<name>A0AAD3TBQ2_NEPGR</name>
<feature type="region of interest" description="Disordered" evidence="1">
    <location>
        <begin position="64"/>
        <end position="86"/>
    </location>
</feature>
<accession>A0AAD3TBQ2</accession>
<organism evidence="2 3">
    <name type="scientific">Nepenthes gracilis</name>
    <name type="common">Slender pitcher plant</name>
    <dbReference type="NCBI Taxonomy" id="150966"/>
    <lineage>
        <taxon>Eukaryota</taxon>
        <taxon>Viridiplantae</taxon>
        <taxon>Streptophyta</taxon>
        <taxon>Embryophyta</taxon>
        <taxon>Tracheophyta</taxon>
        <taxon>Spermatophyta</taxon>
        <taxon>Magnoliopsida</taxon>
        <taxon>eudicotyledons</taxon>
        <taxon>Gunneridae</taxon>
        <taxon>Pentapetalae</taxon>
        <taxon>Caryophyllales</taxon>
        <taxon>Nepenthaceae</taxon>
        <taxon>Nepenthes</taxon>
    </lineage>
</organism>
<feature type="region of interest" description="Disordered" evidence="1">
    <location>
        <begin position="1"/>
        <end position="32"/>
    </location>
</feature>
<dbReference type="EMBL" id="BSYO01000029">
    <property type="protein sequence ID" value="GMH25577.1"/>
    <property type="molecule type" value="Genomic_DNA"/>
</dbReference>
<sequence>MEDQNDDQHSHGPEAEKPRTVNVGVDRPGGQLTYRRSTQTFRFCALGSKRHFYCNGPGPFRPTNHQKANNDFSGILHDPNWHQKGY</sequence>
<dbReference type="Proteomes" id="UP001279734">
    <property type="component" value="Unassembled WGS sequence"/>
</dbReference>
<dbReference type="AlphaFoldDB" id="A0AAD3TBQ2"/>
<evidence type="ECO:0000313" key="2">
    <source>
        <dbReference type="EMBL" id="GMH25577.1"/>
    </source>
</evidence>